<sequence>AHVTVDREVEVEAAFDAAEAAGDDASLTDVLLLAVSATLDEHPEFNATFDADSETHTLYEEHNIGIAVDLEGGLVTPVIPDVGGKSIDELARQRSRLTERVLDGEYDGDDLSGGTFTVSNLGVVGSDSFTPIINPPEIAILGVNRVRERPVNTDAGIEFPRHITFSLSFDHRVVDGADAARFLVTLDETLADAEKLLD</sequence>
<dbReference type="SUPFAM" id="SSF52777">
    <property type="entry name" value="CoA-dependent acyltransferases"/>
    <property type="match status" value="1"/>
</dbReference>
<dbReference type="InterPro" id="IPR023213">
    <property type="entry name" value="CAT-like_dom_sf"/>
</dbReference>
<keyword evidence="2" id="KW-0808">Transferase</keyword>
<reference evidence="5 6" key="1">
    <citation type="journal article" date="2019" name="Int. J. Syst. Evol. Microbiol.">
        <title>The Global Catalogue of Microorganisms (GCM) 10K type strain sequencing project: providing services to taxonomists for standard genome sequencing and annotation.</title>
        <authorList>
            <consortium name="The Broad Institute Genomics Platform"/>
            <consortium name="The Broad Institute Genome Sequencing Center for Infectious Disease"/>
            <person name="Wu L."/>
            <person name="Ma J."/>
        </authorList>
    </citation>
    <scope>NUCLEOTIDE SEQUENCE [LARGE SCALE GENOMIC DNA]</scope>
    <source>
        <strain evidence="5 6">CGMCC 1.12285</strain>
    </source>
</reference>
<dbReference type="InterPro" id="IPR001078">
    <property type="entry name" value="2-oxoacid_DH_actylTfrase"/>
</dbReference>
<dbReference type="Pfam" id="PF00198">
    <property type="entry name" value="2-oxoacid_dh"/>
    <property type="match status" value="1"/>
</dbReference>
<evidence type="ECO:0000313" key="6">
    <source>
        <dbReference type="Proteomes" id="UP001597111"/>
    </source>
</evidence>
<comment type="cofactor">
    <cofactor evidence="1">
        <name>(R)-lipoate</name>
        <dbReference type="ChEBI" id="CHEBI:83088"/>
    </cofactor>
</comment>
<evidence type="ECO:0000259" key="4">
    <source>
        <dbReference type="Pfam" id="PF00198"/>
    </source>
</evidence>
<evidence type="ECO:0000256" key="2">
    <source>
        <dbReference type="ARBA" id="ARBA00022679"/>
    </source>
</evidence>
<protein>
    <submittedName>
        <fullName evidence="5">2-oxo acid dehydrogenase subunit E2</fullName>
    </submittedName>
</protein>
<evidence type="ECO:0000256" key="1">
    <source>
        <dbReference type="ARBA" id="ARBA00001938"/>
    </source>
</evidence>
<dbReference type="InterPro" id="IPR050743">
    <property type="entry name" value="2-oxoacid_DH_E2_comp"/>
</dbReference>
<name>A0ABD6B5G4_9EURY</name>
<dbReference type="PANTHER" id="PTHR43178:SF5">
    <property type="entry name" value="LIPOAMIDE ACYLTRANSFERASE COMPONENT OF BRANCHED-CHAIN ALPHA-KETO ACID DEHYDROGENASE COMPLEX, MITOCHONDRIAL"/>
    <property type="match status" value="1"/>
</dbReference>
<dbReference type="RefSeq" id="WP_379817988.1">
    <property type="nucleotide sequence ID" value="NZ_JBHUDH010000017.1"/>
</dbReference>
<dbReference type="AlphaFoldDB" id="A0ABD6B5G4"/>
<feature type="non-terminal residue" evidence="5">
    <location>
        <position position="1"/>
    </location>
</feature>
<dbReference type="EMBL" id="JBHUDH010000017">
    <property type="protein sequence ID" value="MFD1525155.1"/>
    <property type="molecule type" value="Genomic_DNA"/>
</dbReference>
<dbReference type="Gene3D" id="3.30.559.10">
    <property type="entry name" value="Chloramphenicol acetyltransferase-like domain"/>
    <property type="match status" value="1"/>
</dbReference>
<dbReference type="Proteomes" id="UP001597111">
    <property type="component" value="Unassembled WGS sequence"/>
</dbReference>
<proteinExistence type="predicted"/>
<keyword evidence="6" id="KW-1185">Reference proteome</keyword>
<evidence type="ECO:0000313" key="5">
    <source>
        <dbReference type="EMBL" id="MFD1525155.1"/>
    </source>
</evidence>
<comment type="caution">
    <text evidence="5">The sequence shown here is derived from an EMBL/GenBank/DDBJ whole genome shotgun (WGS) entry which is preliminary data.</text>
</comment>
<dbReference type="PANTHER" id="PTHR43178">
    <property type="entry name" value="DIHYDROLIPOAMIDE ACETYLTRANSFERASE COMPONENT OF PYRUVATE DEHYDROGENASE COMPLEX"/>
    <property type="match status" value="1"/>
</dbReference>
<organism evidence="5 6">
    <name type="scientific">Halolamina salina</name>
    <dbReference type="NCBI Taxonomy" id="1220023"/>
    <lineage>
        <taxon>Archaea</taxon>
        <taxon>Methanobacteriati</taxon>
        <taxon>Methanobacteriota</taxon>
        <taxon>Stenosarchaea group</taxon>
        <taxon>Halobacteria</taxon>
        <taxon>Halobacteriales</taxon>
        <taxon>Haloferacaceae</taxon>
    </lineage>
</organism>
<feature type="domain" description="2-oxoacid dehydrogenase acyltransferase catalytic" evidence="4">
    <location>
        <begin position="2"/>
        <end position="197"/>
    </location>
</feature>
<evidence type="ECO:0000256" key="3">
    <source>
        <dbReference type="ARBA" id="ARBA00023315"/>
    </source>
</evidence>
<dbReference type="GO" id="GO:0016746">
    <property type="term" value="F:acyltransferase activity"/>
    <property type="evidence" value="ECO:0007669"/>
    <property type="project" value="UniProtKB-KW"/>
</dbReference>
<gene>
    <name evidence="5" type="ORF">ACFR9S_02390</name>
</gene>
<accession>A0ABD6B5G4</accession>
<keyword evidence="3" id="KW-0012">Acyltransferase</keyword>